<dbReference type="HOGENOM" id="CLU_811947_0_0_1"/>
<dbReference type="EMBL" id="DS268567">
    <property type="protein sequence ID" value="EFO90426.1"/>
    <property type="molecule type" value="Genomic_DNA"/>
</dbReference>
<feature type="region of interest" description="Disordered" evidence="2">
    <location>
        <begin position="318"/>
        <end position="342"/>
    </location>
</feature>
<dbReference type="RefSeq" id="XP_003094910.2">
    <property type="nucleotide sequence ID" value="XM_003094862.2"/>
</dbReference>
<feature type="compositionally biased region" description="Basic and acidic residues" evidence="2">
    <location>
        <begin position="318"/>
        <end position="327"/>
    </location>
</feature>
<accession>E3N9T3</accession>
<evidence type="ECO:0000313" key="4">
    <source>
        <dbReference type="Proteomes" id="UP000008281"/>
    </source>
</evidence>
<keyword evidence="4" id="KW-1185">Reference proteome</keyword>
<gene>
    <name evidence="3" type="ORF">CRE_01295</name>
</gene>
<evidence type="ECO:0000313" key="3">
    <source>
        <dbReference type="EMBL" id="EFO90426.1"/>
    </source>
</evidence>
<feature type="coiled-coil region" evidence="1">
    <location>
        <begin position="41"/>
        <end position="96"/>
    </location>
</feature>
<dbReference type="InParanoid" id="E3N9T3"/>
<name>E3N9T3_CAERE</name>
<dbReference type="Proteomes" id="UP000008281">
    <property type="component" value="Unassembled WGS sequence"/>
</dbReference>
<evidence type="ECO:0000256" key="1">
    <source>
        <dbReference type="SAM" id="Coils"/>
    </source>
</evidence>
<dbReference type="OrthoDB" id="28818at2759"/>
<keyword evidence="1" id="KW-0175">Coiled coil</keyword>
<protein>
    <submittedName>
        <fullName evidence="3">Uncharacterized protein</fullName>
    </submittedName>
</protein>
<dbReference type="GeneID" id="9805900"/>
<sequence length="342" mass="39550">MSTQENCSAENCYQCLTNKYWKMQDDLINIRFCLRYCENEKQLLKAQLATGKSEIQQLEARLNDANTAIGYNEEKIEELERELDVASQKESELQVQHATVMIKKNLVIQELEIKLVASKELQEQQNLKVLELSGVQKKSCEKIQELESKLSDNNLTIQDLKIQLSAAPHQCANKIMELQVHHDKELNDKDQVIQKLETHLTTVQEQHSKAINAKDLEIQQLAHKLVASLEENVENIKEVNRQQSRIQKLQEESTETERRLQDLVEMLKGVVHQKKKEVATEPSQEHIELGKLYMELQEAKKSQEALVAVKDREIEDLTKQHEAKTSESAEDDLESEELKFKN</sequence>
<organism evidence="4">
    <name type="scientific">Caenorhabditis remanei</name>
    <name type="common">Caenorhabditis vulgaris</name>
    <dbReference type="NCBI Taxonomy" id="31234"/>
    <lineage>
        <taxon>Eukaryota</taxon>
        <taxon>Metazoa</taxon>
        <taxon>Ecdysozoa</taxon>
        <taxon>Nematoda</taxon>
        <taxon>Chromadorea</taxon>
        <taxon>Rhabditida</taxon>
        <taxon>Rhabditina</taxon>
        <taxon>Rhabditomorpha</taxon>
        <taxon>Rhabditoidea</taxon>
        <taxon>Rhabditidae</taxon>
        <taxon>Peloderinae</taxon>
        <taxon>Caenorhabditis</taxon>
    </lineage>
</organism>
<dbReference type="KEGG" id="crq:GCK72_015910"/>
<dbReference type="CTD" id="9805900"/>
<feature type="coiled-coil region" evidence="1">
    <location>
        <begin position="226"/>
        <end position="266"/>
    </location>
</feature>
<dbReference type="AlphaFoldDB" id="E3N9T3"/>
<proteinExistence type="predicted"/>
<evidence type="ECO:0000256" key="2">
    <source>
        <dbReference type="SAM" id="MobiDB-lite"/>
    </source>
</evidence>
<reference evidence="3" key="1">
    <citation type="submission" date="2007-07" db="EMBL/GenBank/DDBJ databases">
        <title>PCAP assembly of the Caenorhabditis remanei genome.</title>
        <authorList>
            <consortium name="The Caenorhabditis remanei Sequencing Consortium"/>
            <person name="Wilson R.K."/>
        </authorList>
    </citation>
    <scope>NUCLEOTIDE SEQUENCE [LARGE SCALE GENOMIC DNA]</scope>
    <source>
        <strain evidence="3">PB4641</strain>
    </source>
</reference>